<dbReference type="InterPro" id="IPR004556">
    <property type="entry name" value="HemK-like"/>
</dbReference>
<organism evidence="8 9">
    <name type="scientific">Ammoniphilus resinae</name>
    <dbReference type="NCBI Taxonomy" id="861532"/>
    <lineage>
        <taxon>Bacteria</taxon>
        <taxon>Bacillati</taxon>
        <taxon>Bacillota</taxon>
        <taxon>Bacilli</taxon>
        <taxon>Bacillales</taxon>
        <taxon>Paenibacillaceae</taxon>
        <taxon>Aneurinibacillus group</taxon>
        <taxon>Ammoniphilus</taxon>
    </lineage>
</organism>
<evidence type="ECO:0000259" key="6">
    <source>
        <dbReference type="Pfam" id="PF05175"/>
    </source>
</evidence>
<comment type="similarity">
    <text evidence="5">Belongs to the protein N5-glutamine methyltransferase family. PrmC subfamily.</text>
</comment>
<evidence type="ECO:0000259" key="7">
    <source>
        <dbReference type="Pfam" id="PF17827"/>
    </source>
</evidence>
<evidence type="ECO:0000256" key="3">
    <source>
        <dbReference type="ARBA" id="ARBA00022691"/>
    </source>
</evidence>
<dbReference type="InterPro" id="IPR007848">
    <property type="entry name" value="Small_mtfrase_dom"/>
</dbReference>
<dbReference type="NCBIfam" id="TIGR00536">
    <property type="entry name" value="hemK_fam"/>
    <property type="match status" value="1"/>
</dbReference>
<dbReference type="GO" id="GO:0032259">
    <property type="term" value="P:methylation"/>
    <property type="evidence" value="ECO:0007669"/>
    <property type="project" value="UniProtKB-KW"/>
</dbReference>
<gene>
    <name evidence="5" type="primary">prmC</name>
    <name evidence="8" type="ORF">J2Z37_004024</name>
</gene>
<comment type="caution">
    <text evidence="8">The sequence shown here is derived from an EMBL/GenBank/DDBJ whole genome shotgun (WGS) entry which is preliminary data.</text>
</comment>
<feature type="domain" description="Methyltransferase small" evidence="6">
    <location>
        <begin position="106"/>
        <end position="191"/>
    </location>
</feature>
<dbReference type="Gene3D" id="3.40.50.150">
    <property type="entry name" value="Vaccinia Virus protein VP39"/>
    <property type="match status" value="1"/>
</dbReference>
<comment type="function">
    <text evidence="5">Methylates the class 1 translation termination release factors RF1/PrfA and RF2/PrfB on the glutamine residue of the universally conserved GGQ motif.</text>
</comment>
<proteinExistence type="inferred from homology"/>
<feature type="binding site" evidence="5">
    <location>
        <position position="143"/>
    </location>
    <ligand>
        <name>S-adenosyl-L-methionine</name>
        <dbReference type="ChEBI" id="CHEBI:59789"/>
    </ligand>
</feature>
<feature type="binding site" evidence="5">
    <location>
        <begin position="121"/>
        <end position="125"/>
    </location>
    <ligand>
        <name>S-adenosyl-L-methionine</name>
        <dbReference type="ChEBI" id="CHEBI:59789"/>
    </ligand>
</feature>
<keyword evidence="3 5" id="KW-0949">S-adenosyl-L-methionine</keyword>
<dbReference type="EC" id="2.1.1.297" evidence="5"/>
<keyword evidence="2 5" id="KW-0808">Transferase</keyword>
<dbReference type="Gene3D" id="1.10.8.10">
    <property type="entry name" value="DNA helicase RuvA subunit, C-terminal domain"/>
    <property type="match status" value="1"/>
</dbReference>
<dbReference type="EMBL" id="JAGGKT010000015">
    <property type="protein sequence ID" value="MBP1934007.1"/>
    <property type="molecule type" value="Genomic_DNA"/>
</dbReference>
<keyword evidence="9" id="KW-1185">Reference proteome</keyword>
<dbReference type="RefSeq" id="WP_209812018.1">
    <property type="nucleotide sequence ID" value="NZ_JAGGKT010000015.1"/>
</dbReference>
<dbReference type="NCBIfam" id="TIGR03534">
    <property type="entry name" value="RF_mod_PrmC"/>
    <property type="match status" value="1"/>
</dbReference>
<dbReference type="GO" id="GO:0102559">
    <property type="term" value="F:peptide chain release factor N(5)-glutamine methyltransferase activity"/>
    <property type="evidence" value="ECO:0007669"/>
    <property type="project" value="UniProtKB-EC"/>
</dbReference>
<dbReference type="PROSITE" id="PS00092">
    <property type="entry name" value="N6_MTASE"/>
    <property type="match status" value="1"/>
</dbReference>
<feature type="binding site" evidence="5">
    <location>
        <position position="186"/>
    </location>
    <ligand>
        <name>S-adenosyl-L-methionine</name>
        <dbReference type="ChEBI" id="CHEBI:59789"/>
    </ligand>
</feature>
<reference evidence="8 9" key="1">
    <citation type="submission" date="2021-03" db="EMBL/GenBank/DDBJ databases">
        <title>Genomic Encyclopedia of Type Strains, Phase IV (KMG-IV): sequencing the most valuable type-strain genomes for metagenomic binning, comparative biology and taxonomic classification.</title>
        <authorList>
            <person name="Goeker M."/>
        </authorList>
    </citation>
    <scope>NUCLEOTIDE SEQUENCE [LARGE SCALE GENOMIC DNA]</scope>
    <source>
        <strain evidence="8 9">DSM 24738</strain>
    </source>
</reference>
<dbReference type="HAMAP" id="MF_02126">
    <property type="entry name" value="RF_methyltr_PrmC"/>
    <property type="match status" value="1"/>
</dbReference>
<comment type="caution">
    <text evidence="5">Lacks conserved residue(s) required for the propagation of feature annotation.</text>
</comment>
<name>A0ABS4GUR0_9BACL</name>
<feature type="domain" description="Release factor glutamine methyltransferase N-terminal" evidence="7">
    <location>
        <begin position="8"/>
        <end position="76"/>
    </location>
</feature>
<sequence>MNKLTIREALQRASSFMEPLEDTRFLAELFLRHVLGLTRTELFTRIHDEVTPTQWEKIEELLSQRKKGIPAQYLLGEQEFYGLPFRVNPSVLIPRPETEILVEEVLKRLNTEAPLKGADIGTGSGAIAVTLAAHSKWQIYAVDIAQESLDTAQENSRLNGVAEQLTFLKGDLLSPIPEKLDFLVSNPPYIPSQDILGLDVQVRVHEPMRALDGGTDGLDFYRRICAGLPQVLKPGGLVAFEIGIGQAAEVQELLLQSGAVQSTEAIRDLAGIERIIIGS</sequence>
<dbReference type="SUPFAM" id="SSF53335">
    <property type="entry name" value="S-adenosyl-L-methionine-dependent methyltransferases"/>
    <property type="match status" value="1"/>
</dbReference>
<evidence type="ECO:0000256" key="2">
    <source>
        <dbReference type="ARBA" id="ARBA00022679"/>
    </source>
</evidence>
<dbReference type="Pfam" id="PF05175">
    <property type="entry name" value="MTS"/>
    <property type="match status" value="1"/>
</dbReference>
<accession>A0ABS4GUR0</accession>
<dbReference type="InterPro" id="IPR002052">
    <property type="entry name" value="DNA_methylase_N6_adenine_CS"/>
</dbReference>
<evidence type="ECO:0000256" key="5">
    <source>
        <dbReference type="HAMAP-Rule" id="MF_02126"/>
    </source>
</evidence>
<comment type="catalytic activity">
    <reaction evidence="4 5">
        <text>L-glutaminyl-[peptide chain release factor] + S-adenosyl-L-methionine = N(5)-methyl-L-glutaminyl-[peptide chain release factor] + S-adenosyl-L-homocysteine + H(+)</text>
        <dbReference type="Rhea" id="RHEA:42896"/>
        <dbReference type="Rhea" id="RHEA-COMP:10271"/>
        <dbReference type="Rhea" id="RHEA-COMP:10272"/>
        <dbReference type="ChEBI" id="CHEBI:15378"/>
        <dbReference type="ChEBI" id="CHEBI:30011"/>
        <dbReference type="ChEBI" id="CHEBI:57856"/>
        <dbReference type="ChEBI" id="CHEBI:59789"/>
        <dbReference type="ChEBI" id="CHEBI:61891"/>
        <dbReference type="EC" id="2.1.1.297"/>
    </reaction>
</comment>
<dbReference type="Proteomes" id="UP001519343">
    <property type="component" value="Unassembled WGS sequence"/>
</dbReference>
<dbReference type="InterPro" id="IPR029063">
    <property type="entry name" value="SAM-dependent_MTases_sf"/>
</dbReference>
<dbReference type="CDD" id="cd02440">
    <property type="entry name" value="AdoMet_MTases"/>
    <property type="match status" value="1"/>
</dbReference>
<dbReference type="Pfam" id="PF17827">
    <property type="entry name" value="PrmC_N"/>
    <property type="match status" value="1"/>
</dbReference>
<dbReference type="InterPro" id="IPR019874">
    <property type="entry name" value="RF_methyltr_PrmC"/>
</dbReference>
<keyword evidence="1 5" id="KW-0489">Methyltransferase</keyword>
<evidence type="ECO:0000256" key="4">
    <source>
        <dbReference type="ARBA" id="ARBA00048391"/>
    </source>
</evidence>
<dbReference type="InterPro" id="IPR050320">
    <property type="entry name" value="N5-glutamine_MTase"/>
</dbReference>
<dbReference type="PANTHER" id="PTHR18895:SF74">
    <property type="entry name" value="MTRF1L RELEASE FACTOR GLUTAMINE METHYLTRANSFERASE"/>
    <property type="match status" value="1"/>
</dbReference>
<evidence type="ECO:0000313" key="8">
    <source>
        <dbReference type="EMBL" id="MBP1934007.1"/>
    </source>
</evidence>
<evidence type="ECO:0000313" key="9">
    <source>
        <dbReference type="Proteomes" id="UP001519343"/>
    </source>
</evidence>
<evidence type="ECO:0000256" key="1">
    <source>
        <dbReference type="ARBA" id="ARBA00022603"/>
    </source>
</evidence>
<dbReference type="PANTHER" id="PTHR18895">
    <property type="entry name" value="HEMK METHYLTRANSFERASE"/>
    <property type="match status" value="1"/>
</dbReference>
<dbReference type="InterPro" id="IPR040758">
    <property type="entry name" value="PrmC_N"/>
</dbReference>
<protein>
    <recommendedName>
        <fullName evidence="5">Release factor glutamine methyltransferase</fullName>
        <shortName evidence="5">RF MTase</shortName>
        <ecNumber evidence="5">2.1.1.297</ecNumber>
    </recommendedName>
    <alternativeName>
        <fullName evidence="5">N5-glutamine methyltransferase PrmC</fullName>
    </alternativeName>
    <alternativeName>
        <fullName evidence="5">Protein-(glutamine-N5) MTase PrmC</fullName>
    </alternativeName>
    <alternativeName>
        <fullName evidence="5">Protein-glutamine N-methyltransferase PrmC</fullName>
    </alternativeName>
</protein>
<feature type="binding site" evidence="5">
    <location>
        <begin position="186"/>
        <end position="189"/>
    </location>
    <ligand>
        <name>substrate</name>
    </ligand>
</feature>